<organism evidence="2 3">
    <name type="scientific">Halomicronema hongdechloris C2206</name>
    <dbReference type="NCBI Taxonomy" id="1641165"/>
    <lineage>
        <taxon>Bacteria</taxon>
        <taxon>Bacillati</taxon>
        <taxon>Cyanobacteriota</taxon>
        <taxon>Cyanophyceae</taxon>
        <taxon>Nodosilineales</taxon>
        <taxon>Nodosilineaceae</taxon>
        <taxon>Halomicronema</taxon>
    </lineage>
</organism>
<keyword evidence="3" id="KW-1185">Reference proteome</keyword>
<sequence length="35" mass="4373">MEDSRFNPERWDHWLLIVAFLALSGWILWKVYSHR</sequence>
<dbReference type="EMBL" id="CP021983">
    <property type="protein sequence ID" value="ASC72659.1"/>
    <property type="molecule type" value="Genomic_DNA"/>
</dbReference>
<keyword evidence="1" id="KW-0812">Transmembrane</keyword>
<evidence type="ECO:0000256" key="1">
    <source>
        <dbReference type="SAM" id="Phobius"/>
    </source>
</evidence>
<name>A0A1Z3HQR2_9CYAN</name>
<keyword evidence="1" id="KW-0472">Membrane</keyword>
<dbReference type="AlphaFoldDB" id="A0A1Z3HQR2"/>
<feature type="transmembrane region" description="Helical" evidence="1">
    <location>
        <begin position="14"/>
        <end position="32"/>
    </location>
</feature>
<accession>A0A1Z3HQR2</accession>
<protein>
    <submittedName>
        <fullName evidence="2">Uncharacterized protein</fullName>
    </submittedName>
</protein>
<dbReference type="Proteomes" id="UP000191901">
    <property type="component" value="Chromosome"/>
</dbReference>
<reference evidence="2 3" key="1">
    <citation type="journal article" date="2016" name="Biochim. Biophys. Acta">
        <title>Characterization of red-shifted phycobilisomes isolated from the chlorophyll f-containing cyanobacterium Halomicronema hongdechloris.</title>
        <authorList>
            <person name="Li Y."/>
            <person name="Lin Y."/>
            <person name="Garvey C.J."/>
            <person name="Birch D."/>
            <person name="Corkery R.W."/>
            <person name="Loughlin P.C."/>
            <person name="Scheer H."/>
            <person name="Willows R.D."/>
            <person name="Chen M."/>
        </authorList>
    </citation>
    <scope>NUCLEOTIDE SEQUENCE [LARGE SCALE GENOMIC DNA]</scope>
    <source>
        <strain evidence="2 3">C2206</strain>
    </source>
</reference>
<dbReference type="KEGG" id="hhg:XM38_036170"/>
<evidence type="ECO:0000313" key="2">
    <source>
        <dbReference type="EMBL" id="ASC72659.1"/>
    </source>
</evidence>
<keyword evidence="1" id="KW-1133">Transmembrane helix</keyword>
<proteinExistence type="predicted"/>
<evidence type="ECO:0000313" key="3">
    <source>
        <dbReference type="Proteomes" id="UP000191901"/>
    </source>
</evidence>
<gene>
    <name evidence="2" type="ORF">XM38_036170</name>
</gene>